<comment type="caution">
    <text evidence="3">The sequence shown here is derived from an EMBL/GenBank/DDBJ whole genome shotgun (WGS) entry which is preliminary data.</text>
</comment>
<keyword evidence="2" id="KW-0732">Signal</keyword>
<feature type="compositionally biased region" description="Low complexity" evidence="1">
    <location>
        <begin position="37"/>
        <end position="55"/>
    </location>
</feature>
<dbReference type="RefSeq" id="WP_344415088.1">
    <property type="nucleotide sequence ID" value="NZ_BAAANN010000005.1"/>
</dbReference>
<evidence type="ECO:0008006" key="5">
    <source>
        <dbReference type="Google" id="ProtNLM"/>
    </source>
</evidence>
<dbReference type="Proteomes" id="UP001501116">
    <property type="component" value="Unassembled WGS sequence"/>
</dbReference>
<organism evidence="3 4">
    <name type="scientific">Amycolatopsis minnesotensis</name>
    <dbReference type="NCBI Taxonomy" id="337894"/>
    <lineage>
        <taxon>Bacteria</taxon>
        <taxon>Bacillati</taxon>
        <taxon>Actinomycetota</taxon>
        <taxon>Actinomycetes</taxon>
        <taxon>Pseudonocardiales</taxon>
        <taxon>Pseudonocardiaceae</taxon>
        <taxon>Amycolatopsis</taxon>
    </lineage>
</organism>
<accession>A0ABP5BNH6</accession>
<reference evidence="4" key="1">
    <citation type="journal article" date="2019" name="Int. J. Syst. Evol. Microbiol.">
        <title>The Global Catalogue of Microorganisms (GCM) 10K type strain sequencing project: providing services to taxonomists for standard genome sequencing and annotation.</title>
        <authorList>
            <consortium name="The Broad Institute Genomics Platform"/>
            <consortium name="The Broad Institute Genome Sequencing Center for Infectious Disease"/>
            <person name="Wu L."/>
            <person name="Ma J."/>
        </authorList>
    </citation>
    <scope>NUCLEOTIDE SEQUENCE [LARGE SCALE GENOMIC DNA]</scope>
    <source>
        <strain evidence="4">JCM 14545</strain>
    </source>
</reference>
<feature type="chain" id="PRO_5047122033" description="Lipoprotein" evidence="2">
    <location>
        <begin position="28"/>
        <end position="233"/>
    </location>
</feature>
<evidence type="ECO:0000256" key="1">
    <source>
        <dbReference type="SAM" id="MobiDB-lite"/>
    </source>
</evidence>
<feature type="region of interest" description="Disordered" evidence="1">
    <location>
        <begin position="25"/>
        <end position="62"/>
    </location>
</feature>
<evidence type="ECO:0000313" key="4">
    <source>
        <dbReference type="Proteomes" id="UP001501116"/>
    </source>
</evidence>
<evidence type="ECO:0000256" key="2">
    <source>
        <dbReference type="SAM" id="SignalP"/>
    </source>
</evidence>
<protein>
    <recommendedName>
        <fullName evidence="5">Lipoprotein</fullName>
    </recommendedName>
</protein>
<evidence type="ECO:0000313" key="3">
    <source>
        <dbReference type="EMBL" id="GAA1948297.1"/>
    </source>
</evidence>
<proteinExistence type="predicted"/>
<name>A0ABP5BNH6_9PSEU</name>
<keyword evidence="4" id="KW-1185">Reference proteome</keyword>
<dbReference type="PROSITE" id="PS51257">
    <property type="entry name" value="PROKAR_LIPOPROTEIN"/>
    <property type="match status" value="1"/>
</dbReference>
<dbReference type="EMBL" id="BAAANN010000005">
    <property type="protein sequence ID" value="GAA1948297.1"/>
    <property type="molecule type" value="Genomic_DNA"/>
</dbReference>
<feature type="signal peptide" evidence="2">
    <location>
        <begin position="1"/>
        <end position="27"/>
    </location>
</feature>
<sequence length="233" mass="24810">MNQYRRRHSALAVTALALALAGCSADAEPQPPNGRQSATVPLTSAPPSAPVTTTPDKPYLTTSPALELTDATTKPGTKLKFGEQAVVPFNSTYAKGLLGISVTVDVVKAADADIDNLKLKDEDKKQLRGKMFFFVHKVLTNVDGVNLAEVQAPSLWATTKSGGFPGTVFGIGAKTDVPGCTDNDFAPKDFSVKGAKYETCDLMFGVAADPVVSVAYSKSPYEDKPSRNVTWRR</sequence>
<gene>
    <name evidence="3" type="ORF">GCM10009754_15780</name>
</gene>